<comment type="caution">
    <text evidence="4">The sequence shown here is derived from an EMBL/GenBank/DDBJ whole genome shotgun (WGS) entry which is preliminary data.</text>
</comment>
<evidence type="ECO:0000256" key="1">
    <source>
        <dbReference type="ARBA" id="ARBA00022737"/>
    </source>
</evidence>
<dbReference type="Pfam" id="PF23559">
    <property type="entry name" value="WHD_DRP"/>
    <property type="match status" value="1"/>
</dbReference>
<dbReference type="Pfam" id="PF23598">
    <property type="entry name" value="LRR_14"/>
    <property type="match status" value="1"/>
</dbReference>
<dbReference type="InterPro" id="IPR058922">
    <property type="entry name" value="WHD_DRP"/>
</dbReference>
<keyword evidence="1" id="KW-0677">Repeat</keyword>
<dbReference type="InterPro" id="IPR027417">
    <property type="entry name" value="P-loop_NTPase"/>
</dbReference>
<dbReference type="InterPro" id="IPR044974">
    <property type="entry name" value="Disease_R_plants"/>
</dbReference>
<gene>
    <name evidence="4" type="ORF">O6P43_018388</name>
</gene>
<name>A0AAD7PQC2_QUISA</name>
<feature type="domain" description="Disease resistance R13L4/SHOC-2-like LRR" evidence="3">
    <location>
        <begin position="734"/>
        <end position="990"/>
    </location>
</feature>
<accession>A0AAD7PQC2</accession>
<dbReference type="SUPFAM" id="SSF52540">
    <property type="entry name" value="P-loop containing nucleoside triphosphate hydrolases"/>
    <property type="match status" value="1"/>
</dbReference>
<evidence type="ECO:0000259" key="2">
    <source>
        <dbReference type="Pfam" id="PF23559"/>
    </source>
</evidence>
<dbReference type="KEGG" id="qsa:O6P43_018388"/>
<dbReference type="SUPFAM" id="SSF52058">
    <property type="entry name" value="L domain-like"/>
    <property type="match status" value="1"/>
</dbReference>
<dbReference type="InterPro" id="IPR032675">
    <property type="entry name" value="LRR_dom_sf"/>
</dbReference>
<dbReference type="EMBL" id="JARAOO010000007">
    <property type="protein sequence ID" value="KAJ7963269.1"/>
    <property type="molecule type" value="Genomic_DNA"/>
</dbReference>
<keyword evidence="5" id="KW-1185">Reference proteome</keyword>
<dbReference type="Proteomes" id="UP001163823">
    <property type="component" value="Chromosome 7"/>
</dbReference>
<dbReference type="PANTHER" id="PTHR23155">
    <property type="entry name" value="DISEASE RESISTANCE PROTEIN RP"/>
    <property type="match status" value="1"/>
</dbReference>
<sequence length="999" mass="114413">MLSPLITKLFFYYYLEEKIKCVDKDSELLDALWKDVHGVNSGDKVAVAFNLQLNQVEGEWLKSTRDLACSARCCFQKYENLRGGRYAFILNKIKPVFDLVEEINQINKSIKGHLEGKKNDSIRIFKSLERQRSKIGNLRVRRVYFDGCPIVRKTEAITSLSRKANQLSTERKDLSCGMESEIQTVKLVIILQAFLNDLHMLQLGSETEKVWVKQAEHMILEAENAIDIFMCGRPNLLRWHSTSGKWIARHKFKDGDEAHASKFLLHQHPWTLEDTDLKDISSAVYTISTGLSKVPPTRKQVIDEIKPLRDQLNHVYNLLNGAVGELLFHSRKLGLEQVKYIAKVAADSKELKTYMEEARPTYLKGIEPIKRSIFLLDRISTVCHIEQNQSSSVVGLEEDVHAVVSQLTTDNETGLIFIQGDVGHRVPSPKREFWINKLREHLGGGRYLLVLDGISSTFDWDMLREVLPQGPIGSNGNRILLTTRYDRESDHIRTYMLTLRNEESDPSKEKLTKEVLGKSGGLPSLILPLAYEKPVTDELSWALERNSQGWVREAWLENLDRNFTVVNQAYNPNATFLPPSLNRGKLYPFSLNEANSFLLEYLSYMRLFPRDFEIPARRLVSLWVAEGLVDADAATNKYKIAMEKLHRLIELNMIQIVEGKFGGKVKSCRLPGALGELILRYKDVRPRYGIDLNRSIPNRLADKSLLSFISTDTREGIKPGEDIRNFLNKGIANECFGNLKVLDLERVFRPQLPKTIGQLIELRYLGLRWTYIEEIPSSIGSLHKLETLDLKHTHVRNLPITIWTMDSLQHLYLDQIYRSVILCEPKTGSLSNLQTLWGAFLDESSPLLKNENQLADSLEQLKSLRKLGLTFQLEPLKQKELANWVAKLRDLERLRLRSINRWGKPQVLHLEPLSGLQKLDSLYLCGKIDNISISIDFPKNLTELTLSATNLQNDPMQDLQLFPLLRSLCLYSDSFVGESNCLLNWSSFPTYSFLENYGS</sequence>
<evidence type="ECO:0000313" key="5">
    <source>
        <dbReference type="Proteomes" id="UP001163823"/>
    </source>
</evidence>
<proteinExistence type="predicted"/>
<evidence type="ECO:0000259" key="3">
    <source>
        <dbReference type="Pfam" id="PF23598"/>
    </source>
</evidence>
<dbReference type="Gene3D" id="3.40.50.300">
    <property type="entry name" value="P-loop containing nucleotide triphosphate hydrolases"/>
    <property type="match status" value="1"/>
</dbReference>
<dbReference type="InterPro" id="IPR055414">
    <property type="entry name" value="LRR_R13L4/SHOC2-like"/>
</dbReference>
<protein>
    <submittedName>
        <fullName evidence="4">Disease resistance protein</fullName>
    </submittedName>
</protein>
<reference evidence="4" key="1">
    <citation type="journal article" date="2023" name="Science">
        <title>Elucidation of the pathway for biosynthesis of saponin adjuvants from the soapbark tree.</title>
        <authorList>
            <person name="Reed J."/>
            <person name="Orme A."/>
            <person name="El-Demerdash A."/>
            <person name="Owen C."/>
            <person name="Martin L.B.B."/>
            <person name="Misra R.C."/>
            <person name="Kikuchi S."/>
            <person name="Rejzek M."/>
            <person name="Martin A.C."/>
            <person name="Harkess A."/>
            <person name="Leebens-Mack J."/>
            <person name="Louveau T."/>
            <person name="Stephenson M.J."/>
            <person name="Osbourn A."/>
        </authorList>
    </citation>
    <scope>NUCLEOTIDE SEQUENCE</scope>
    <source>
        <strain evidence="4">S10</strain>
    </source>
</reference>
<dbReference type="Gene3D" id="3.80.10.10">
    <property type="entry name" value="Ribonuclease Inhibitor"/>
    <property type="match status" value="1"/>
</dbReference>
<dbReference type="PANTHER" id="PTHR23155:SF955">
    <property type="entry name" value="AAA+ ATPASE DOMAIN-CONTAINING PROTEIN"/>
    <property type="match status" value="1"/>
</dbReference>
<organism evidence="4 5">
    <name type="scientific">Quillaja saponaria</name>
    <name type="common">Soap bark tree</name>
    <dbReference type="NCBI Taxonomy" id="32244"/>
    <lineage>
        <taxon>Eukaryota</taxon>
        <taxon>Viridiplantae</taxon>
        <taxon>Streptophyta</taxon>
        <taxon>Embryophyta</taxon>
        <taxon>Tracheophyta</taxon>
        <taxon>Spermatophyta</taxon>
        <taxon>Magnoliopsida</taxon>
        <taxon>eudicotyledons</taxon>
        <taxon>Gunneridae</taxon>
        <taxon>Pentapetalae</taxon>
        <taxon>rosids</taxon>
        <taxon>fabids</taxon>
        <taxon>Fabales</taxon>
        <taxon>Quillajaceae</taxon>
        <taxon>Quillaja</taxon>
    </lineage>
</organism>
<evidence type="ECO:0000313" key="4">
    <source>
        <dbReference type="EMBL" id="KAJ7963269.1"/>
    </source>
</evidence>
<dbReference type="GO" id="GO:0098542">
    <property type="term" value="P:defense response to other organism"/>
    <property type="evidence" value="ECO:0007669"/>
    <property type="project" value="TreeGrafter"/>
</dbReference>
<feature type="domain" description="Disease resistance protein winged helix" evidence="2">
    <location>
        <begin position="607"/>
        <end position="675"/>
    </location>
</feature>
<dbReference type="AlphaFoldDB" id="A0AAD7PQC2"/>